<feature type="region of interest" description="Disordered" evidence="8">
    <location>
        <begin position="619"/>
        <end position="689"/>
    </location>
</feature>
<keyword evidence="3" id="KW-0597">Phosphoprotein</keyword>
<evidence type="ECO:0000259" key="10">
    <source>
        <dbReference type="PROSITE" id="PS50841"/>
    </source>
</evidence>
<feature type="domain" description="DIX" evidence="10">
    <location>
        <begin position="887"/>
        <end position="969"/>
    </location>
</feature>
<dbReference type="InterPro" id="IPR016137">
    <property type="entry name" value="RGS"/>
</dbReference>
<evidence type="ECO:0000256" key="5">
    <source>
        <dbReference type="ARBA" id="ARBA00022765"/>
    </source>
</evidence>
<comment type="subcellular location">
    <subcellularLocation>
        <location evidence="1">Cytoplasm</location>
    </subcellularLocation>
</comment>
<keyword evidence="4 7" id="KW-0879">Wnt signaling pathway</keyword>
<dbReference type="InterPro" id="IPR036305">
    <property type="entry name" value="RGS_sf"/>
</dbReference>
<dbReference type="CDD" id="cd11582">
    <property type="entry name" value="Axin_TNKS_binding"/>
    <property type="match status" value="1"/>
</dbReference>
<dbReference type="PROSITE" id="PS50132">
    <property type="entry name" value="RGS"/>
    <property type="match status" value="1"/>
</dbReference>
<dbReference type="InterPro" id="IPR032101">
    <property type="entry name" value="Axin_TNKS-bd"/>
</dbReference>
<feature type="compositionally biased region" description="Low complexity" evidence="8">
    <location>
        <begin position="861"/>
        <end position="885"/>
    </location>
</feature>
<dbReference type="PROSITE" id="PS50841">
    <property type="entry name" value="DIX"/>
    <property type="match status" value="1"/>
</dbReference>
<dbReference type="SUPFAM" id="SSF54236">
    <property type="entry name" value="Ubiquitin-like"/>
    <property type="match status" value="1"/>
</dbReference>
<evidence type="ECO:0000256" key="7">
    <source>
        <dbReference type="PROSITE-ProRule" id="PRU00069"/>
    </source>
</evidence>
<keyword evidence="11" id="KW-1185">Reference proteome</keyword>
<feature type="compositionally biased region" description="Polar residues" evidence="8">
    <location>
        <begin position="335"/>
        <end position="363"/>
    </location>
</feature>
<proteinExistence type="predicted"/>
<accession>A0ABM0M3Z1</accession>
<keyword evidence="2" id="KW-0963">Cytoplasm</keyword>
<protein>
    <submittedName>
        <fullName evidence="12">Axis inhibitor 1 isoform X1</fullName>
    </submittedName>
</protein>
<dbReference type="Proteomes" id="UP000694865">
    <property type="component" value="Unplaced"/>
</dbReference>
<dbReference type="InterPro" id="IPR029071">
    <property type="entry name" value="Ubiquitin-like_domsf"/>
</dbReference>
<dbReference type="InterPro" id="IPR001158">
    <property type="entry name" value="DIX"/>
</dbReference>
<dbReference type="Pfam" id="PF00778">
    <property type="entry name" value="DIX"/>
    <property type="match status" value="1"/>
</dbReference>
<evidence type="ECO:0000256" key="2">
    <source>
        <dbReference type="ARBA" id="ARBA00022490"/>
    </source>
</evidence>
<dbReference type="InterPro" id="IPR014936">
    <property type="entry name" value="Axin_b-cat-bd"/>
</dbReference>
<evidence type="ECO:0000313" key="12">
    <source>
        <dbReference type="RefSeq" id="XP_006814732.1"/>
    </source>
</evidence>
<gene>
    <name evidence="12" type="primary">axin1</name>
</gene>
<evidence type="ECO:0000256" key="3">
    <source>
        <dbReference type="ARBA" id="ARBA00022553"/>
    </source>
</evidence>
<feature type="region of interest" description="Disordered" evidence="8">
    <location>
        <begin position="1"/>
        <end position="29"/>
    </location>
</feature>
<dbReference type="SMART" id="SM00021">
    <property type="entry name" value="DAX"/>
    <property type="match status" value="1"/>
</dbReference>
<dbReference type="Pfam" id="PF08833">
    <property type="entry name" value="Axin_b-cat_bind"/>
    <property type="match status" value="1"/>
</dbReference>
<evidence type="ECO:0000256" key="1">
    <source>
        <dbReference type="ARBA" id="ARBA00004496"/>
    </source>
</evidence>
<feature type="region of interest" description="Disordered" evidence="8">
    <location>
        <begin position="805"/>
        <end position="885"/>
    </location>
</feature>
<dbReference type="InterPro" id="IPR044926">
    <property type="entry name" value="RGS_subdomain_2"/>
</dbReference>
<dbReference type="PANTHER" id="PTHR46102:SF2">
    <property type="entry name" value="AXIN"/>
    <property type="match status" value="1"/>
</dbReference>
<reference evidence="12" key="1">
    <citation type="submission" date="2025-08" db="UniProtKB">
        <authorList>
            <consortium name="RefSeq"/>
        </authorList>
    </citation>
    <scope>IDENTIFICATION</scope>
    <source>
        <tissue evidence="12">Testes</tissue>
    </source>
</reference>
<dbReference type="Gene3D" id="2.40.240.130">
    <property type="match status" value="1"/>
</dbReference>
<evidence type="ECO:0000256" key="8">
    <source>
        <dbReference type="SAM" id="MobiDB-lite"/>
    </source>
</evidence>
<dbReference type="Pfam" id="PF00615">
    <property type="entry name" value="RGS"/>
    <property type="match status" value="1"/>
</dbReference>
<dbReference type="Gene3D" id="1.10.196.10">
    <property type="match status" value="1"/>
</dbReference>
<dbReference type="PANTHER" id="PTHR46102">
    <property type="entry name" value="AXIN"/>
    <property type="match status" value="1"/>
</dbReference>
<dbReference type="RefSeq" id="XP_006814732.1">
    <property type="nucleotide sequence ID" value="XM_006814669.1"/>
</dbReference>
<sequence>MSVEVPQIPVDPGEHYAGDVPTEQRPPVPGEENIETISNDGCSSHSHYSNKTVITKTELTHSPAATPRRSNIDQGKYASLLQYHVQRGVKGTEDIEAPLGFEPEGSASVTPPYTRWAESFRALLDDSEGINLFREFLQQENDEDSLLFWFACQGFRNKLASDPTRAGTGKVIYKNFIKLNGPQTVKLSEQTRNYIAQDLNKTPITPGLFDQAQSEIEDLMRETTYPMFLKSEIYVQYVQNGGLLSPKCESSSSSSNARYPTGYLPTVHEDAELCCDVKSSTSDSEKQVPLTSEMLAATRYARMGIAEHHREGRHLQSTLSKVISPYHPSLASHAPATSTNDSELQSLSSDAISDDTMSLTDSSVDGFPTTRRREQRRRREMRSMNMNMKQNGCIKSFPPFPHSQRRPKEVQPMEPKQFAAILTKKLEDYLKKLEMNEKFETNMRKLNHEVEEENQQLFVPSSAPMVKTLPPQPAKSFPISSDDTTSGVEEDPNSIIEEHFSRVFDSSGKHTPHGYWSPGRHTPKSKSPDRAFRKVNYHGVSQLPPAMLQKLSHQQHKSRHANRDSGTITIYDTETGMAHHHKHHHHHHVHHHTSTKTKHQIEAEATQRSMAMLGVDPAETLFNPKSRPRLDAVNTPVMETVLEPSRHKRESKKSSKKSDASVTSKTTSGVDSGIFEGPVSLPPSDSGSERNRAIMDWIQESEEFTRHQQQLYAEMISKPRDSRHKRPQHTKLPSQSPSPSPHRMGSKKPATYGTSRQSSTERPYNVQAAWVKNKPAQPIMQDPSMPVNPPPDPLSVLEEARRRIDDEKKLKHPKAKHQSDASRKERRPSTVNIQSQSSRSATGTPKNIPPEIEQAEEEQKVQQSSNNSTMKKSSRSSKSTSTSNQDSENTVVAYFFCSEPIPYRTSILGKEITLAQFKSLITKKGHYQYVFKKASNEFECGVVHEIICDDSAILPIFEGKIVGKVEKID</sequence>
<evidence type="ECO:0000259" key="9">
    <source>
        <dbReference type="PROSITE" id="PS50132"/>
    </source>
</evidence>
<feature type="region of interest" description="Disordered" evidence="8">
    <location>
        <begin position="330"/>
        <end position="377"/>
    </location>
</feature>
<dbReference type="PRINTS" id="PR01301">
    <property type="entry name" value="RGSPROTEIN"/>
</dbReference>
<dbReference type="Gene3D" id="1.10.167.10">
    <property type="entry name" value="Regulator of G-protein Signalling 4, domain 2"/>
    <property type="match status" value="1"/>
</dbReference>
<feature type="region of interest" description="Disordered" evidence="8">
    <location>
        <begin position="390"/>
        <end position="413"/>
    </location>
</feature>
<evidence type="ECO:0000256" key="6">
    <source>
        <dbReference type="ARBA" id="ARBA00022843"/>
    </source>
</evidence>
<name>A0ABM0M3Z1_SACKO</name>
<dbReference type="SMART" id="SM00315">
    <property type="entry name" value="RGS"/>
    <property type="match status" value="1"/>
</dbReference>
<organism evidence="11 12">
    <name type="scientific">Saccoglossus kowalevskii</name>
    <name type="common">Acorn worm</name>
    <dbReference type="NCBI Taxonomy" id="10224"/>
    <lineage>
        <taxon>Eukaryota</taxon>
        <taxon>Metazoa</taxon>
        <taxon>Hemichordata</taxon>
        <taxon>Enteropneusta</taxon>
        <taxon>Harrimaniidae</taxon>
        <taxon>Saccoglossus</taxon>
    </lineage>
</organism>
<evidence type="ECO:0000256" key="4">
    <source>
        <dbReference type="ARBA" id="ARBA00022687"/>
    </source>
</evidence>
<feature type="compositionally biased region" description="Polar residues" evidence="8">
    <location>
        <begin position="829"/>
        <end position="845"/>
    </location>
</feature>
<evidence type="ECO:0000313" key="11">
    <source>
        <dbReference type="Proteomes" id="UP000694865"/>
    </source>
</evidence>
<feature type="region of interest" description="Disordered" evidence="8">
    <location>
        <begin position="717"/>
        <end position="763"/>
    </location>
</feature>
<dbReference type="SUPFAM" id="SSF48097">
    <property type="entry name" value="Regulator of G-protein signaling, RGS"/>
    <property type="match status" value="1"/>
</dbReference>
<feature type="domain" description="RGS" evidence="9">
    <location>
        <begin position="119"/>
        <end position="238"/>
    </location>
</feature>
<keyword evidence="6" id="KW-0832">Ubl conjugation</keyword>
<keyword evidence="5" id="KW-0013">ADP-ribosylation</keyword>
<feature type="compositionally biased region" description="Polar residues" evidence="8">
    <location>
        <begin position="752"/>
        <end position="762"/>
    </location>
</feature>
<feature type="region of interest" description="Disordered" evidence="8">
    <location>
        <begin position="578"/>
        <end position="598"/>
    </location>
</feature>
<dbReference type="GeneID" id="100303567"/>
<dbReference type="InterPro" id="IPR038207">
    <property type="entry name" value="DIX_dom_sf"/>
</dbReference>
<dbReference type="InterPro" id="IPR024066">
    <property type="entry name" value="RGS_subdom1/3"/>
</dbReference>
<dbReference type="InterPro" id="IPR043581">
    <property type="entry name" value="Axin-like"/>
</dbReference>